<evidence type="ECO:0000313" key="1">
    <source>
        <dbReference type="EMBL" id="PNW78042.1"/>
    </source>
</evidence>
<sequence length="120" mass="12509">MAQFSCFHELGHEGVSKPAASYVRGRSTGQWPHTPTGLLGQVVAGTVQQALPHSEGCNNTAHVLVPPQPGSGGKTWLAHQHACAISHEHVKEPAAVFSRGGMVRVLVTAVGKSGGPCHYA</sequence>
<proteinExistence type="predicted"/>
<dbReference type="KEGG" id="cre:CHLRE_10g461895v5"/>
<reference evidence="1 2" key="1">
    <citation type="journal article" date="2007" name="Science">
        <title>The Chlamydomonas genome reveals the evolution of key animal and plant functions.</title>
        <authorList>
            <person name="Merchant S.S."/>
            <person name="Prochnik S.E."/>
            <person name="Vallon O."/>
            <person name="Harris E.H."/>
            <person name="Karpowicz S.J."/>
            <person name="Witman G.B."/>
            <person name="Terry A."/>
            <person name="Salamov A."/>
            <person name="Fritz-Laylin L.K."/>
            <person name="Marechal-Drouard L."/>
            <person name="Marshall W.F."/>
            <person name="Qu L.H."/>
            <person name="Nelson D.R."/>
            <person name="Sanderfoot A.A."/>
            <person name="Spalding M.H."/>
            <person name="Kapitonov V.V."/>
            <person name="Ren Q."/>
            <person name="Ferris P."/>
            <person name="Lindquist E."/>
            <person name="Shapiro H."/>
            <person name="Lucas S.M."/>
            <person name="Grimwood J."/>
            <person name="Schmutz J."/>
            <person name="Cardol P."/>
            <person name="Cerutti H."/>
            <person name="Chanfreau G."/>
            <person name="Chen C.L."/>
            <person name="Cognat V."/>
            <person name="Croft M.T."/>
            <person name="Dent R."/>
            <person name="Dutcher S."/>
            <person name="Fernandez E."/>
            <person name="Fukuzawa H."/>
            <person name="Gonzalez-Ballester D."/>
            <person name="Gonzalez-Halphen D."/>
            <person name="Hallmann A."/>
            <person name="Hanikenne M."/>
            <person name="Hippler M."/>
            <person name="Inwood W."/>
            <person name="Jabbari K."/>
            <person name="Kalanon M."/>
            <person name="Kuras R."/>
            <person name="Lefebvre P.A."/>
            <person name="Lemaire S.D."/>
            <person name="Lobanov A.V."/>
            <person name="Lohr M."/>
            <person name="Manuell A."/>
            <person name="Meier I."/>
            <person name="Mets L."/>
            <person name="Mittag M."/>
            <person name="Mittelmeier T."/>
            <person name="Moroney J.V."/>
            <person name="Moseley J."/>
            <person name="Napoli C."/>
            <person name="Nedelcu A.M."/>
            <person name="Niyogi K."/>
            <person name="Novoselov S.V."/>
            <person name="Paulsen I.T."/>
            <person name="Pazour G."/>
            <person name="Purton S."/>
            <person name="Ral J.P."/>
            <person name="Riano-Pachon D.M."/>
            <person name="Riekhof W."/>
            <person name="Rymarquis L."/>
            <person name="Schroda M."/>
            <person name="Stern D."/>
            <person name="Umen J."/>
            <person name="Willows R."/>
            <person name="Wilson N."/>
            <person name="Zimmer S.L."/>
            <person name="Allmer J."/>
            <person name="Balk J."/>
            <person name="Bisova K."/>
            <person name="Chen C.J."/>
            <person name="Elias M."/>
            <person name="Gendler K."/>
            <person name="Hauser C."/>
            <person name="Lamb M.R."/>
            <person name="Ledford H."/>
            <person name="Long J.C."/>
            <person name="Minagawa J."/>
            <person name="Page M.D."/>
            <person name="Pan J."/>
            <person name="Pootakham W."/>
            <person name="Roje S."/>
            <person name="Rose A."/>
            <person name="Stahlberg E."/>
            <person name="Terauchi A.M."/>
            <person name="Yang P."/>
            <person name="Ball S."/>
            <person name="Bowler C."/>
            <person name="Dieckmann C.L."/>
            <person name="Gladyshev V.N."/>
            <person name="Green P."/>
            <person name="Jorgensen R."/>
            <person name="Mayfield S."/>
            <person name="Mueller-Roeber B."/>
            <person name="Rajamani S."/>
            <person name="Sayre R.T."/>
            <person name="Brokstein P."/>
            <person name="Dubchak I."/>
            <person name="Goodstein D."/>
            <person name="Hornick L."/>
            <person name="Huang Y.W."/>
            <person name="Jhaveri J."/>
            <person name="Luo Y."/>
            <person name="Martinez D."/>
            <person name="Ngau W.C."/>
            <person name="Otillar B."/>
            <person name="Poliakov A."/>
            <person name="Porter A."/>
            <person name="Szajkowski L."/>
            <person name="Werner G."/>
            <person name="Zhou K."/>
            <person name="Grigoriev I.V."/>
            <person name="Rokhsar D.S."/>
            <person name="Grossman A.R."/>
        </authorList>
    </citation>
    <scope>NUCLEOTIDE SEQUENCE [LARGE SCALE GENOMIC DNA]</scope>
    <source>
        <strain evidence="2">CC-503</strain>
    </source>
</reference>
<organism evidence="1 2">
    <name type="scientific">Chlamydomonas reinhardtii</name>
    <name type="common">Chlamydomonas smithii</name>
    <dbReference type="NCBI Taxonomy" id="3055"/>
    <lineage>
        <taxon>Eukaryota</taxon>
        <taxon>Viridiplantae</taxon>
        <taxon>Chlorophyta</taxon>
        <taxon>core chlorophytes</taxon>
        <taxon>Chlorophyceae</taxon>
        <taxon>CS clade</taxon>
        <taxon>Chlamydomonadales</taxon>
        <taxon>Chlamydomonadaceae</taxon>
        <taxon>Chlamydomonas</taxon>
    </lineage>
</organism>
<protein>
    <submittedName>
        <fullName evidence="1">Uncharacterized protein</fullName>
    </submittedName>
</protein>
<gene>
    <name evidence="1" type="ORF">CHLRE_10g461895v5</name>
</gene>
<dbReference type="GeneID" id="66055155"/>
<dbReference type="EMBL" id="CM008971">
    <property type="protein sequence ID" value="PNW78042.1"/>
    <property type="molecule type" value="Genomic_DNA"/>
</dbReference>
<dbReference type="Gramene" id="PNW78042">
    <property type="protein sequence ID" value="PNW78042"/>
    <property type="gene ID" value="CHLRE_10g461895v5"/>
</dbReference>
<dbReference type="RefSeq" id="XP_042920569.1">
    <property type="nucleotide sequence ID" value="XM_043067172.1"/>
</dbReference>
<dbReference type="InParanoid" id="A0A2K3DBY6"/>
<keyword evidence="2" id="KW-1185">Reference proteome</keyword>
<accession>A0A2K3DBY6</accession>
<name>A0A2K3DBY6_CHLRE</name>
<dbReference type="Proteomes" id="UP000006906">
    <property type="component" value="Chromosome 10"/>
</dbReference>
<evidence type="ECO:0000313" key="2">
    <source>
        <dbReference type="Proteomes" id="UP000006906"/>
    </source>
</evidence>
<dbReference type="AlphaFoldDB" id="A0A2K3DBY6"/>